<dbReference type="Pfam" id="PF17910">
    <property type="entry name" value="FeoB_Cyto"/>
    <property type="match status" value="1"/>
</dbReference>
<evidence type="ECO:0000256" key="15">
    <source>
        <dbReference type="PIRSR" id="PIRSR603373-2"/>
    </source>
</evidence>
<evidence type="ECO:0000256" key="11">
    <source>
        <dbReference type="ARBA" id="ARBA00023134"/>
    </source>
</evidence>
<evidence type="ECO:0000256" key="12">
    <source>
        <dbReference type="ARBA" id="ARBA00023136"/>
    </source>
</evidence>
<keyword evidence="7 14" id="KW-0547">Nucleotide-binding</keyword>
<gene>
    <name evidence="18" type="primary">feoB</name>
    <name evidence="18" type="ORF">ENS29_01695</name>
</gene>
<evidence type="ECO:0000256" key="10">
    <source>
        <dbReference type="ARBA" id="ARBA00023065"/>
    </source>
</evidence>
<dbReference type="GO" id="GO:0005886">
    <property type="term" value="C:plasma membrane"/>
    <property type="evidence" value="ECO:0007669"/>
    <property type="project" value="UniProtKB-SubCell"/>
</dbReference>
<evidence type="ECO:0000256" key="8">
    <source>
        <dbReference type="ARBA" id="ARBA00022989"/>
    </source>
</evidence>
<keyword evidence="9 16" id="KW-0408">Iron</keyword>
<name>A0A7C4RNS9_9BACT</name>
<keyword evidence="12 16" id="KW-0472">Membrane</keyword>
<feature type="transmembrane region" description="Helical" evidence="16">
    <location>
        <begin position="320"/>
        <end position="341"/>
    </location>
</feature>
<evidence type="ECO:0000256" key="7">
    <source>
        <dbReference type="ARBA" id="ARBA00022741"/>
    </source>
</evidence>
<dbReference type="InterPro" id="IPR030389">
    <property type="entry name" value="G_FEOB_dom"/>
</dbReference>
<comment type="function">
    <text evidence="16">Probable transporter of a GTP-driven Fe(2+) uptake system.</text>
</comment>
<dbReference type="NCBIfam" id="TIGR00231">
    <property type="entry name" value="small_GTP"/>
    <property type="match status" value="1"/>
</dbReference>
<dbReference type="NCBIfam" id="TIGR00437">
    <property type="entry name" value="feoB"/>
    <property type="match status" value="1"/>
</dbReference>
<evidence type="ECO:0000256" key="6">
    <source>
        <dbReference type="ARBA" id="ARBA00022692"/>
    </source>
</evidence>
<dbReference type="InterPro" id="IPR011642">
    <property type="entry name" value="Gate_dom"/>
</dbReference>
<dbReference type="GO" id="GO:0046872">
    <property type="term" value="F:metal ion binding"/>
    <property type="evidence" value="ECO:0007669"/>
    <property type="project" value="UniProtKB-KW"/>
</dbReference>
<evidence type="ECO:0000256" key="13">
    <source>
        <dbReference type="NCBIfam" id="TIGR00437"/>
    </source>
</evidence>
<dbReference type="PANTHER" id="PTHR43185:SF1">
    <property type="entry name" value="FE(2+) TRANSPORTER FEOB"/>
    <property type="match status" value="1"/>
</dbReference>
<keyword evidence="6 16" id="KW-0812">Transmembrane</keyword>
<evidence type="ECO:0000313" key="18">
    <source>
        <dbReference type="EMBL" id="HGU31553.1"/>
    </source>
</evidence>
<comment type="similarity">
    <text evidence="16">Belongs to the TRAFAC class TrmE-Era-EngA-EngB-Septin-like GTPase superfamily. FeoB GTPase (TC 9.A.8) family.</text>
</comment>
<feature type="binding site" evidence="14">
    <location>
        <begin position="125"/>
        <end position="128"/>
    </location>
    <ligand>
        <name>GTP</name>
        <dbReference type="ChEBI" id="CHEBI:37565"/>
        <label>1</label>
    </ligand>
</feature>
<sequence>MNDRTGGYVKPKILVALAGNPNSGKTTIFNALTGARQHVGNYPGVTVERKEGFCRHGDTDIQVVDLPGIYSLTAYSAEELTARNFIINERPDVVVDIIDASNLERNLYLTVQLKELDVHLVLVFNMSDMAKARGYEFDMETLAHLFGARIVPTVAHKGTGMKELLEAIVETATEGAQKADQTRETPSTIKLTSKASIRGPYDKVPPIHYGKEIEEEIAKLEALIMADKSIAGNHDARWLAVKLLENDKELRAAAASAEINNQIERSVSHIEKVMGEPPETAIASARYGFISGACQQAVRSTIEIRHTISDRIDSVVTNRILGLPIFLGLMYLVFHLTFTLGEPPMGWIEGMFGWLGEVVKGWWPEGSESVLKSLLADGIIAGVGGVIVFLPNILLLFLAIAILEDTGYMARAAFIVDRLMHKIGLHGKSFIPMLIGFGCSVPAIMATRTLENQRDRLTTMLVIPLMSCGARLPIYALIIPAFFPETLHAPMLWIIYVIGIVLAVISAKVLRSYVLKGESVPFVMELPPYRMPTLKGVLIHMWERSWLYLKKAGTIILGISILLWAMTTFPSLSDEEAARFATARQAIKAGNTGEEEKAERLSAVDNEEKETALQSSIAGRVGRVMEPILKPMGFDWKIGTALIGAFAAKEVFVAQLGIVYSLGKADETSETLREQLRNTYTPLVGFCIMLFCLISAPCMATIAITKKESNSWRWALFQLGGLTILAYVLTVLVYQAGTILGIGID</sequence>
<feature type="binding site" evidence="15">
    <location>
        <position position="34"/>
    </location>
    <ligand>
        <name>Mg(2+)</name>
        <dbReference type="ChEBI" id="CHEBI:18420"/>
        <label>2</label>
    </ligand>
</feature>
<feature type="transmembrane region" description="Helical" evidence="16">
    <location>
        <begin position="724"/>
        <end position="744"/>
    </location>
</feature>
<feature type="binding site" evidence="14">
    <location>
        <begin position="65"/>
        <end position="68"/>
    </location>
    <ligand>
        <name>GTP</name>
        <dbReference type="ChEBI" id="CHEBI:37565"/>
        <label>1</label>
    </ligand>
</feature>
<dbReference type="PANTHER" id="PTHR43185">
    <property type="entry name" value="FERROUS IRON TRANSPORT PROTEIN B"/>
    <property type="match status" value="1"/>
</dbReference>
<feature type="domain" description="FeoB-type G" evidence="17">
    <location>
        <begin position="12"/>
        <end position="174"/>
    </location>
</feature>
<keyword evidence="15" id="KW-0460">Magnesium</keyword>
<feature type="binding site" evidence="15">
    <location>
        <position position="33"/>
    </location>
    <ligand>
        <name>Mg(2+)</name>
        <dbReference type="ChEBI" id="CHEBI:18420"/>
        <label>2</label>
    </ligand>
</feature>
<comment type="subcellular location">
    <subcellularLocation>
        <location evidence="1 16">Cell inner membrane</location>
        <topology evidence="1 16">Multi-pass membrane protein</topology>
    </subcellularLocation>
</comment>
<keyword evidence="5" id="KW-0997">Cell inner membrane</keyword>
<evidence type="ECO:0000256" key="16">
    <source>
        <dbReference type="RuleBase" id="RU362098"/>
    </source>
</evidence>
<evidence type="ECO:0000256" key="4">
    <source>
        <dbReference type="ARBA" id="ARBA00022496"/>
    </source>
</evidence>
<keyword evidence="11 14" id="KW-0342">GTP-binding</keyword>
<evidence type="ECO:0000256" key="1">
    <source>
        <dbReference type="ARBA" id="ARBA00004429"/>
    </source>
</evidence>
<dbReference type="InterPro" id="IPR027417">
    <property type="entry name" value="P-loop_NTPase"/>
</dbReference>
<feature type="binding site" evidence="14">
    <location>
        <begin position="154"/>
        <end position="156"/>
    </location>
    <ligand>
        <name>GTP</name>
        <dbReference type="ChEBI" id="CHEBI:37565"/>
        <label>1</label>
    </ligand>
</feature>
<dbReference type="GO" id="GO:0005525">
    <property type="term" value="F:GTP binding"/>
    <property type="evidence" value="ECO:0007669"/>
    <property type="project" value="UniProtKB-KW"/>
</dbReference>
<accession>A0A7C4RNS9</accession>
<keyword evidence="3" id="KW-1003">Cell membrane</keyword>
<dbReference type="EMBL" id="DSUH01000039">
    <property type="protein sequence ID" value="HGU31553.1"/>
    <property type="molecule type" value="Genomic_DNA"/>
</dbReference>
<comment type="caution">
    <text evidence="18">The sequence shown here is derived from an EMBL/GenBank/DDBJ whole genome shotgun (WGS) entry which is preliminary data.</text>
</comment>
<keyword evidence="15" id="KW-0479">Metal-binding</keyword>
<dbReference type="InterPro" id="IPR003373">
    <property type="entry name" value="Fe2_transport_prot-B"/>
</dbReference>
<feature type="transmembrane region" description="Helical" evidence="16">
    <location>
        <begin position="548"/>
        <end position="566"/>
    </location>
</feature>
<dbReference type="PROSITE" id="PS51711">
    <property type="entry name" value="G_FEOB"/>
    <property type="match status" value="1"/>
</dbReference>
<dbReference type="PRINTS" id="PR00326">
    <property type="entry name" value="GTP1OBG"/>
</dbReference>
<feature type="binding site" evidence="14">
    <location>
        <begin position="19"/>
        <end position="26"/>
    </location>
    <ligand>
        <name>GTP</name>
        <dbReference type="ChEBI" id="CHEBI:37565"/>
        <label>1</label>
    </ligand>
</feature>
<dbReference type="InterPro" id="IPR050860">
    <property type="entry name" value="FeoB_GTPase"/>
</dbReference>
<dbReference type="GO" id="GO:0015093">
    <property type="term" value="F:ferrous iron transmembrane transporter activity"/>
    <property type="evidence" value="ECO:0007669"/>
    <property type="project" value="UniProtKB-UniRule"/>
</dbReference>
<feature type="binding site" evidence="14">
    <location>
        <begin position="44"/>
        <end position="48"/>
    </location>
    <ligand>
        <name>GTP</name>
        <dbReference type="ChEBI" id="CHEBI:37565"/>
        <label>1</label>
    </ligand>
</feature>
<evidence type="ECO:0000256" key="14">
    <source>
        <dbReference type="PIRSR" id="PIRSR603373-1"/>
    </source>
</evidence>
<evidence type="ECO:0000259" key="17">
    <source>
        <dbReference type="PROSITE" id="PS51711"/>
    </source>
</evidence>
<dbReference type="Pfam" id="PF02421">
    <property type="entry name" value="FeoB_N"/>
    <property type="match status" value="1"/>
</dbReference>
<dbReference type="Pfam" id="PF07664">
    <property type="entry name" value="FeoB_C"/>
    <property type="match status" value="1"/>
</dbReference>
<dbReference type="FunFam" id="3.40.50.300:FF:000426">
    <property type="entry name" value="Ferrous iron transport protein B"/>
    <property type="match status" value="1"/>
</dbReference>
<dbReference type="InterPro" id="IPR005225">
    <property type="entry name" value="Small_GTP-bd"/>
</dbReference>
<dbReference type="InterPro" id="IPR006073">
    <property type="entry name" value="GTP-bd"/>
</dbReference>
<dbReference type="AlphaFoldDB" id="A0A7C4RNS9"/>
<dbReference type="InterPro" id="IPR011640">
    <property type="entry name" value="Fe2_transport_prot_B_C"/>
</dbReference>
<evidence type="ECO:0000256" key="2">
    <source>
        <dbReference type="ARBA" id="ARBA00022448"/>
    </source>
</evidence>
<protein>
    <recommendedName>
        <fullName evidence="13 16">Ferrous iron transport protein B</fullName>
    </recommendedName>
</protein>
<proteinExistence type="inferred from homology"/>
<organism evidence="18">
    <name type="scientific">Desulfatirhabdium butyrativorans</name>
    <dbReference type="NCBI Taxonomy" id="340467"/>
    <lineage>
        <taxon>Bacteria</taxon>
        <taxon>Pseudomonadati</taxon>
        <taxon>Thermodesulfobacteriota</taxon>
        <taxon>Desulfobacteria</taxon>
        <taxon>Desulfobacterales</taxon>
        <taxon>Desulfatirhabdiaceae</taxon>
        <taxon>Desulfatirhabdium</taxon>
    </lineage>
</organism>
<keyword evidence="10" id="KW-0406">Ion transport</keyword>
<feature type="binding site" evidence="15">
    <location>
        <position position="30"/>
    </location>
    <ligand>
        <name>Mg(2+)</name>
        <dbReference type="ChEBI" id="CHEBI:18420"/>
        <label>2</label>
    </ligand>
</feature>
<feature type="transmembrane region" description="Helical" evidence="16">
    <location>
        <begin position="457"/>
        <end position="479"/>
    </location>
</feature>
<reference evidence="18" key="1">
    <citation type="journal article" date="2020" name="mSystems">
        <title>Genome- and Community-Level Interaction Insights into Carbon Utilization and Element Cycling Functions of Hydrothermarchaeota in Hydrothermal Sediment.</title>
        <authorList>
            <person name="Zhou Z."/>
            <person name="Liu Y."/>
            <person name="Xu W."/>
            <person name="Pan J."/>
            <person name="Luo Z.H."/>
            <person name="Li M."/>
        </authorList>
    </citation>
    <scope>NUCLEOTIDE SEQUENCE [LARGE SCALE GENOMIC DNA]</scope>
    <source>
        <strain evidence="18">SpSt-477</strain>
    </source>
</reference>
<evidence type="ECO:0000256" key="9">
    <source>
        <dbReference type="ARBA" id="ARBA00023004"/>
    </source>
</evidence>
<dbReference type="Gene3D" id="3.40.50.300">
    <property type="entry name" value="P-loop containing nucleotide triphosphate hydrolases"/>
    <property type="match status" value="1"/>
</dbReference>
<evidence type="ECO:0000256" key="3">
    <source>
        <dbReference type="ARBA" id="ARBA00022475"/>
    </source>
</evidence>
<evidence type="ECO:0000256" key="5">
    <source>
        <dbReference type="ARBA" id="ARBA00022519"/>
    </source>
</evidence>
<keyword evidence="2 16" id="KW-0813">Transport</keyword>
<dbReference type="Gene3D" id="1.10.287.1770">
    <property type="match status" value="1"/>
</dbReference>
<feature type="transmembrane region" description="Helical" evidence="16">
    <location>
        <begin position="491"/>
        <end position="510"/>
    </location>
</feature>
<dbReference type="CDD" id="cd01879">
    <property type="entry name" value="FeoB"/>
    <property type="match status" value="1"/>
</dbReference>
<keyword evidence="8 16" id="KW-1133">Transmembrane helix</keyword>
<keyword evidence="4 16" id="KW-0410">Iron transport</keyword>
<feature type="transmembrane region" description="Helical" evidence="16">
    <location>
        <begin position="379"/>
        <end position="403"/>
    </location>
</feature>
<dbReference type="InterPro" id="IPR041069">
    <property type="entry name" value="FeoB_Cyto"/>
</dbReference>
<feature type="transmembrane region" description="Helical" evidence="16">
    <location>
        <begin position="683"/>
        <end position="704"/>
    </location>
</feature>
<dbReference type="Pfam" id="PF07670">
    <property type="entry name" value="Gate"/>
    <property type="match status" value="2"/>
</dbReference>
<feature type="binding site" evidence="15">
    <location>
        <position position="31"/>
    </location>
    <ligand>
        <name>Mg(2+)</name>
        <dbReference type="ChEBI" id="CHEBI:18420"/>
        <label>2</label>
    </ligand>
</feature>
<dbReference type="SUPFAM" id="SSF52540">
    <property type="entry name" value="P-loop containing nucleoside triphosphate hydrolases"/>
    <property type="match status" value="1"/>
</dbReference>
<feature type="transmembrane region" description="Helical" evidence="16">
    <location>
        <begin position="638"/>
        <end position="662"/>
    </location>
</feature>